<organism evidence="1 2">
    <name type="scientific">Trifolium pratense</name>
    <name type="common">Red clover</name>
    <dbReference type="NCBI Taxonomy" id="57577"/>
    <lineage>
        <taxon>Eukaryota</taxon>
        <taxon>Viridiplantae</taxon>
        <taxon>Streptophyta</taxon>
        <taxon>Embryophyta</taxon>
        <taxon>Tracheophyta</taxon>
        <taxon>Spermatophyta</taxon>
        <taxon>Magnoliopsida</taxon>
        <taxon>eudicotyledons</taxon>
        <taxon>Gunneridae</taxon>
        <taxon>Pentapetalae</taxon>
        <taxon>rosids</taxon>
        <taxon>fabids</taxon>
        <taxon>Fabales</taxon>
        <taxon>Fabaceae</taxon>
        <taxon>Papilionoideae</taxon>
        <taxon>50 kb inversion clade</taxon>
        <taxon>NPAAA clade</taxon>
        <taxon>Hologalegina</taxon>
        <taxon>IRL clade</taxon>
        <taxon>Trifolieae</taxon>
        <taxon>Trifolium</taxon>
    </lineage>
</organism>
<protein>
    <submittedName>
        <fullName evidence="1">Uncharacterized protein</fullName>
    </submittedName>
</protein>
<comment type="caution">
    <text evidence="1">The sequence shown here is derived from an EMBL/GenBank/DDBJ whole genome shotgun (WGS) entry which is preliminary data.</text>
</comment>
<sequence>MTERRNGVTDKEGVDVGRGTRDFNIAPPIPVSQIEKPISLSQILQC</sequence>
<proteinExistence type="predicted"/>
<gene>
    <name evidence="1" type="ORF">MILVUS5_LOCUS31561</name>
</gene>
<name>A0ACB0LFE3_TRIPR</name>
<keyword evidence="2" id="KW-1185">Reference proteome</keyword>
<dbReference type="EMBL" id="CASHSV030000513">
    <property type="protein sequence ID" value="CAJ2666824.1"/>
    <property type="molecule type" value="Genomic_DNA"/>
</dbReference>
<evidence type="ECO:0000313" key="1">
    <source>
        <dbReference type="EMBL" id="CAJ2666824.1"/>
    </source>
</evidence>
<accession>A0ACB0LFE3</accession>
<dbReference type="Proteomes" id="UP001177021">
    <property type="component" value="Unassembled WGS sequence"/>
</dbReference>
<reference evidence="1" key="1">
    <citation type="submission" date="2023-10" db="EMBL/GenBank/DDBJ databases">
        <authorList>
            <person name="Rodriguez Cubillos JULIANA M."/>
            <person name="De Vega J."/>
        </authorList>
    </citation>
    <scope>NUCLEOTIDE SEQUENCE</scope>
</reference>
<evidence type="ECO:0000313" key="2">
    <source>
        <dbReference type="Proteomes" id="UP001177021"/>
    </source>
</evidence>